<evidence type="ECO:0000256" key="1">
    <source>
        <dbReference type="ARBA" id="ARBA00004211"/>
    </source>
</evidence>
<protein>
    <submittedName>
        <fullName evidence="8">Vesicle-associated membrane protein/synaptobrevin-binding protein-like protein</fullName>
    </submittedName>
</protein>
<dbReference type="GO" id="GO:0090158">
    <property type="term" value="P:endoplasmic reticulum membrane organization"/>
    <property type="evidence" value="ECO:0007669"/>
    <property type="project" value="TreeGrafter"/>
</dbReference>
<dbReference type="InterPro" id="IPR000535">
    <property type="entry name" value="MSP_dom"/>
</dbReference>
<dbReference type="EMBL" id="JXLN01007682">
    <property type="protein sequence ID" value="KPM04166.1"/>
    <property type="molecule type" value="Genomic_DNA"/>
</dbReference>
<dbReference type="OrthoDB" id="264603at2759"/>
<keyword evidence="5 7" id="KW-0472">Membrane</keyword>
<dbReference type="GO" id="GO:0061817">
    <property type="term" value="P:endoplasmic reticulum-plasma membrane tethering"/>
    <property type="evidence" value="ECO:0007669"/>
    <property type="project" value="TreeGrafter"/>
</dbReference>
<evidence type="ECO:0000256" key="5">
    <source>
        <dbReference type="ARBA" id="ARBA00023136"/>
    </source>
</evidence>
<dbReference type="GO" id="GO:0005789">
    <property type="term" value="C:endoplasmic reticulum membrane"/>
    <property type="evidence" value="ECO:0007669"/>
    <property type="project" value="InterPro"/>
</dbReference>
<gene>
    <name evidence="8" type="ORF">QR98_0026080</name>
</gene>
<dbReference type="InterPro" id="IPR008962">
    <property type="entry name" value="PapD-like_sf"/>
</dbReference>
<dbReference type="Gene3D" id="2.60.40.10">
    <property type="entry name" value="Immunoglobulins"/>
    <property type="match status" value="1"/>
</dbReference>
<dbReference type="PIRSF" id="PIRSF019693">
    <property type="entry name" value="VAMP-associated"/>
    <property type="match status" value="1"/>
</dbReference>
<dbReference type="Pfam" id="PF00635">
    <property type="entry name" value="Motile_Sperm"/>
    <property type="match status" value="1"/>
</dbReference>
<dbReference type="InterPro" id="IPR016763">
    <property type="entry name" value="VAP"/>
</dbReference>
<dbReference type="PANTHER" id="PTHR10809:SF6">
    <property type="entry name" value="AT11025P-RELATED"/>
    <property type="match status" value="1"/>
</dbReference>
<evidence type="ECO:0000256" key="6">
    <source>
        <dbReference type="SAM" id="MobiDB-lite"/>
    </source>
</evidence>
<evidence type="ECO:0000313" key="9">
    <source>
        <dbReference type="Proteomes" id="UP000616769"/>
    </source>
</evidence>
<comment type="caution">
    <text evidence="8">The sequence shown here is derived from an EMBL/GenBank/DDBJ whole genome shotgun (WGS) entry which is preliminary data.</text>
</comment>
<sequence length="328" mass="36870">MHKESKKQLLVIEPKNEIAFRGPYDHVVTEYFTLQNPTEFLIAFKVKTTAPKRYCVRPNNGQISPHETVQVAVMLQPGDLTQEKNKHKFMIQSVIVPKNISNINLDELFKSTSPENLMDSKFKCIFIDEPSTASQKGSSQSSTYASIPEHPGVNSEFQGEESVSINVLALPIASNKADTQNQQIHDESGRKVLNDDCEIKAEDYFSSVAAKTETTVKNRKVPSKNTDNLISSNATQENEDIPQALQDDYDVELKLKLANEEIKKLKDKLQQVQRYASKLASSPIESSIENNERIRSGLMSNKQQLSQFTALIVFISFIVGIFLGKILF</sequence>
<dbReference type="PROSITE" id="PS50202">
    <property type="entry name" value="MSP"/>
    <property type="match status" value="1"/>
</dbReference>
<dbReference type="AlphaFoldDB" id="A0A131ZZD3"/>
<evidence type="ECO:0000256" key="4">
    <source>
        <dbReference type="ARBA" id="ARBA00022989"/>
    </source>
</evidence>
<feature type="transmembrane region" description="Helical" evidence="7">
    <location>
        <begin position="308"/>
        <end position="327"/>
    </location>
</feature>
<dbReference type="VEuPathDB" id="VectorBase:SSCA005976"/>
<dbReference type="SUPFAM" id="SSF49354">
    <property type="entry name" value="PapD-like"/>
    <property type="match status" value="1"/>
</dbReference>
<keyword evidence="3 7" id="KW-0812">Transmembrane</keyword>
<evidence type="ECO:0000256" key="7">
    <source>
        <dbReference type="SAM" id="Phobius"/>
    </source>
</evidence>
<feature type="region of interest" description="Disordered" evidence="6">
    <location>
        <begin position="219"/>
        <end position="239"/>
    </location>
</feature>
<feature type="compositionally biased region" description="Polar residues" evidence="6">
    <location>
        <begin position="223"/>
        <end position="236"/>
    </location>
</feature>
<reference evidence="8 9" key="1">
    <citation type="journal article" date="2015" name="Parasit. Vectors">
        <title>Draft genome of the scabies mite.</title>
        <authorList>
            <person name="Rider S.D.Jr."/>
            <person name="Morgan M.S."/>
            <person name="Arlian L.G."/>
        </authorList>
    </citation>
    <scope>NUCLEOTIDE SEQUENCE [LARGE SCALE GENOMIC DNA]</scope>
    <source>
        <strain evidence="8">Arlian Lab</strain>
    </source>
</reference>
<evidence type="ECO:0000313" key="8">
    <source>
        <dbReference type="EMBL" id="KPM04166.1"/>
    </source>
</evidence>
<dbReference type="GO" id="GO:0033149">
    <property type="term" value="F:FFAT motif binding"/>
    <property type="evidence" value="ECO:0007669"/>
    <property type="project" value="TreeGrafter"/>
</dbReference>
<keyword evidence="4 7" id="KW-1133">Transmembrane helix</keyword>
<dbReference type="Proteomes" id="UP000616769">
    <property type="component" value="Unassembled WGS sequence"/>
</dbReference>
<dbReference type="PANTHER" id="PTHR10809">
    <property type="entry name" value="VESICLE-ASSOCIATED MEMBRANE PROTEIN-ASSOCIATED PROTEIN"/>
    <property type="match status" value="1"/>
</dbReference>
<evidence type="ECO:0000256" key="3">
    <source>
        <dbReference type="ARBA" id="ARBA00022692"/>
    </source>
</evidence>
<evidence type="ECO:0000256" key="2">
    <source>
        <dbReference type="ARBA" id="ARBA00008932"/>
    </source>
</evidence>
<dbReference type="InterPro" id="IPR013783">
    <property type="entry name" value="Ig-like_fold"/>
</dbReference>
<dbReference type="GO" id="GO:0005886">
    <property type="term" value="C:plasma membrane"/>
    <property type="evidence" value="ECO:0007669"/>
    <property type="project" value="TreeGrafter"/>
</dbReference>
<name>A0A131ZZD3_SARSC</name>
<proteinExistence type="inferred from homology"/>
<accession>A0A131ZZD3</accession>
<comment type="similarity">
    <text evidence="2">Belongs to the VAMP-associated protein (VAP) (TC 9.B.17) family.</text>
</comment>
<organism evidence="8 9">
    <name type="scientific">Sarcoptes scabiei</name>
    <name type="common">Itch mite</name>
    <name type="synonym">Acarus scabiei</name>
    <dbReference type="NCBI Taxonomy" id="52283"/>
    <lineage>
        <taxon>Eukaryota</taxon>
        <taxon>Metazoa</taxon>
        <taxon>Ecdysozoa</taxon>
        <taxon>Arthropoda</taxon>
        <taxon>Chelicerata</taxon>
        <taxon>Arachnida</taxon>
        <taxon>Acari</taxon>
        <taxon>Acariformes</taxon>
        <taxon>Sarcoptiformes</taxon>
        <taxon>Astigmata</taxon>
        <taxon>Psoroptidia</taxon>
        <taxon>Sarcoptoidea</taxon>
        <taxon>Sarcoptidae</taxon>
        <taxon>Sarcoptinae</taxon>
        <taxon>Sarcoptes</taxon>
    </lineage>
</organism>
<comment type="subcellular location">
    <subcellularLocation>
        <location evidence="1">Membrane</location>
        <topology evidence="1">Single-pass type IV membrane protein</topology>
    </subcellularLocation>
</comment>